<dbReference type="AlphaFoldDB" id="A0AAN8FS18"/>
<comment type="subcellular location">
    <subcellularLocation>
        <location evidence="1">Cytoplasm</location>
        <location evidence="1">Cytosol</location>
    </subcellularLocation>
</comment>
<dbReference type="Pfam" id="PF01008">
    <property type="entry name" value="IF-2B"/>
    <property type="match status" value="1"/>
</dbReference>
<dbReference type="EMBL" id="WIXE01002530">
    <property type="protein sequence ID" value="KAK5984731.1"/>
    <property type="molecule type" value="Genomic_DNA"/>
</dbReference>
<keyword evidence="12" id="KW-1185">Reference proteome</keyword>
<dbReference type="Gene3D" id="3.40.50.10470">
    <property type="entry name" value="Translation initiation factor eif-2b, domain 2"/>
    <property type="match status" value="1"/>
</dbReference>
<sequence>MTTKPDKSREGTSLPLAEDPVGRLKLSISKLAEGIQKIGDVLGADKLVTAAATRNEVPRSTIAAKETRSSKVDVQKDLKGKDSQIAAKAPHHPDQQKTVEEVKAQRKNKAAEKKARAEAAAAKKAAAGDQGKVQNKSEQSGKSKQKPEKLNGSPNTAQLKESNNRAQPAPVAKSALKSSVKQQPVREVKFDLSVNTVPSASEESICNDAKLAAPTGPCSECPEPPSTAHIHPAFLNLAERCEMGVIDEVDSLCLNFLAAFKEYLTDWVTQRQKENRDSSSSLSHDLDIAIRPQIAYLTQESRWPLPYALGNIVRQLKKEIMKVGTPDRIGKMQSMENINKWLDDCEEEYFGSAYRAISDYLLGKMKTAPNVLTYGWCPLVNKVLLDAVEKNSDALFTVVDSEMEGRGMRHIQSFIERKIHCRYTDLNSVGTVMESSSMVLLGCVAVLSNGSVVAPKGSMLVALTAKAFNVPVLIVSQTFKFVDKVQGGGRVAMLNRESMELHQQFLKRKHLIWNKMLPPYSAASVPSLALQSMNPVLRKG</sequence>
<evidence type="ECO:0000256" key="7">
    <source>
        <dbReference type="ARBA" id="ARBA00044356"/>
    </source>
</evidence>
<proteinExistence type="inferred from homology"/>
<feature type="compositionally biased region" description="Polar residues" evidence="10">
    <location>
        <begin position="152"/>
        <end position="166"/>
    </location>
</feature>
<evidence type="ECO:0000256" key="6">
    <source>
        <dbReference type="ARBA" id="ARBA00044147"/>
    </source>
</evidence>
<reference evidence="11 12" key="1">
    <citation type="submission" date="2019-10" db="EMBL/GenBank/DDBJ databases">
        <title>Assembly and Annotation for the nematode Trichostrongylus colubriformis.</title>
        <authorList>
            <person name="Martin J."/>
        </authorList>
    </citation>
    <scope>NUCLEOTIDE SEQUENCE [LARGE SCALE GENOMIC DNA]</scope>
    <source>
        <strain evidence="11">G859</strain>
        <tissue evidence="11">Whole worm</tissue>
    </source>
</reference>
<evidence type="ECO:0000313" key="11">
    <source>
        <dbReference type="EMBL" id="KAK5984731.1"/>
    </source>
</evidence>
<evidence type="ECO:0000256" key="9">
    <source>
        <dbReference type="RuleBase" id="RU003814"/>
    </source>
</evidence>
<keyword evidence="3" id="KW-0963">Cytoplasm</keyword>
<gene>
    <name evidence="11" type="ORF">GCK32_003836</name>
</gene>
<evidence type="ECO:0000256" key="10">
    <source>
        <dbReference type="SAM" id="MobiDB-lite"/>
    </source>
</evidence>
<feature type="compositionally biased region" description="Basic and acidic residues" evidence="10">
    <location>
        <begin position="65"/>
        <end position="82"/>
    </location>
</feature>
<dbReference type="GO" id="GO:0003743">
    <property type="term" value="F:translation initiation factor activity"/>
    <property type="evidence" value="ECO:0007669"/>
    <property type="project" value="UniProtKB-KW"/>
</dbReference>
<dbReference type="PANTHER" id="PTHR10233">
    <property type="entry name" value="TRANSLATION INITIATION FACTOR EIF-2B"/>
    <property type="match status" value="1"/>
</dbReference>
<organism evidence="11 12">
    <name type="scientific">Trichostrongylus colubriformis</name>
    <name type="common">Black scour worm</name>
    <dbReference type="NCBI Taxonomy" id="6319"/>
    <lineage>
        <taxon>Eukaryota</taxon>
        <taxon>Metazoa</taxon>
        <taxon>Ecdysozoa</taxon>
        <taxon>Nematoda</taxon>
        <taxon>Chromadorea</taxon>
        <taxon>Rhabditida</taxon>
        <taxon>Rhabditina</taxon>
        <taxon>Rhabditomorpha</taxon>
        <taxon>Strongyloidea</taxon>
        <taxon>Trichostrongylidae</taxon>
        <taxon>Trichostrongylus</taxon>
    </lineage>
</organism>
<evidence type="ECO:0000256" key="4">
    <source>
        <dbReference type="ARBA" id="ARBA00022540"/>
    </source>
</evidence>
<dbReference type="Proteomes" id="UP001331761">
    <property type="component" value="Unassembled WGS sequence"/>
</dbReference>
<name>A0AAN8FS18_TRICO</name>
<dbReference type="InterPro" id="IPR042529">
    <property type="entry name" value="IF_2B-like_C"/>
</dbReference>
<comment type="similarity">
    <text evidence="2 9">Belongs to the eIF-2B alpha/beta/delta subunits family.</text>
</comment>
<dbReference type="InterPro" id="IPR037171">
    <property type="entry name" value="NagB/RpiA_transferase-like"/>
</dbReference>
<evidence type="ECO:0000256" key="8">
    <source>
        <dbReference type="ARBA" id="ARBA00046432"/>
    </source>
</evidence>
<protein>
    <recommendedName>
        <fullName evidence="6">Translation initiation factor eIF2B subunit delta</fullName>
    </recommendedName>
    <alternativeName>
        <fullName evidence="7">eIF2B GDP-GTP exchange factor subunit delta</fullName>
    </alternativeName>
</protein>
<dbReference type="SUPFAM" id="SSF100950">
    <property type="entry name" value="NagB/RpiA/CoA transferase-like"/>
    <property type="match status" value="1"/>
</dbReference>
<feature type="compositionally biased region" description="Basic and acidic residues" evidence="10">
    <location>
        <begin position="139"/>
        <end position="149"/>
    </location>
</feature>
<evidence type="ECO:0000256" key="1">
    <source>
        <dbReference type="ARBA" id="ARBA00004514"/>
    </source>
</evidence>
<evidence type="ECO:0000313" key="12">
    <source>
        <dbReference type="Proteomes" id="UP001331761"/>
    </source>
</evidence>
<evidence type="ECO:0000256" key="2">
    <source>
        <dbReference type="ARBA" id="ARBA00007251"/>
    </source>
</evidence>
<feature type="compositionally biased region" description="Basic and acidic residues" evidence="10">
    <location>
        <begin position="91"/>
        <end position="117"/>
    </location>
</feature>
<accession>A0AAN8FS18</accession>
<dbReference type="InterPro" id="IPR000649">
    <property type="entry name" value="IF-2B-related"/>
</dbReference>
<dbReference type="PANTHER" id="PTHR10233:SF14">
    <property type="entry name" value="TRANSLATION INITIATION FACTOR EIF-2B SUBUNIT DELTA"/>
    <property type="match status" value="1"/>
</dbReference>
<evidence type="ECO:0000256" key="3">
    <source>
        <dbReference type="ARBA" id="ARBA00022490"/>
    </source>
</evidence>
<feature type="region of interest" description="Disordered" evidence="10">
    <location>
        <begin position="55"/>
        <end position="182"/>
    </location>
</feature>
<comment type="subunit">
    <text evidence="8">Component of the translation initiation factor 2B (eIF2B) complex which is a heterodecamer of two sets of five different subunits: alpha, beta, gamma, delta and epsilon. Subunits alpha, beta and delta comprise a regulatory subcomplex and subunits epsilon and gamma comprise a catalytic subcomplex. Within the complex, the hexameric regulatory complex resides at the center, with the two heterodimeric catalytic subcomplexes bound on opposite sides.</text>
</comment>
<dbReference type="GO" id="GO:0005829">
    <property type="term" value="C:cytosol"/>
    <property type="evidence" value="ECO:0007669"/>
    <property type="project" value="UniProtKB-SubCell"/>
</dbReference>
<keyword evidence="4 11" id="KW-0396">Initiation factor</keyword>
<feature type="compositionally biased region" description="Low complexity" evidence="10">
    <location>
        <begin position="118"/>
        <end position="127"/>
    </location>
</feature>
<keyword evidence="5" id="KW-0648">Protein biosynthesis</keyword>
<evidence type="ECO:0000256" key="5">
    <source>
        <dbReference type="ARBA" id="ARBA00022917"/>
    </source>
</evidence>
<comment type="caution">
    <text evidence="11">The sequence shown here is derived from an EMBL/GenBank/DDBJ whole genome shotgun (WGS) entry which is preliminary data.</text>
</comment>